<dbReference type="RefSeq" id="WP_272179791.1">
    <property type="nucleotide sequence ID" value="NZ_JAQOMS010000002.1"/>
</dbReference>
<accession>A0ABT5FBU9</accession>
<protein>
    <recommendedName>
        <fullName evidence="1">N-end aminoacyl transferase N-terminal domain-containing protein</fullName>
    </recommendedName>
</protein>
<dbReference type="Pfam" id="PF04376">
    <property type="entry name" value="ATE_N"/>
    <property type="match status" value="1"/>
</dbReference>
<proteinExistence type="predicted"/>
<dbReference type="PANTHER" id="PTHR21367:SF1">
    <property type="entry name" value="ARGINYL-TRNA--PROTEIN TRANSFERASE 1"/>
    <property type="match status" value="1"/>
</dbReference>
<sequence>MSAPFQCGYLSDREEQLLVYLDQEPLSEALYSKLQAQGFRRSEDYVYRPHCEDCQACQSIRLPVSQFQISRSQKRVLKRLRDFRLKYKNLNNLSITLFLNVMLMKSIWEV</sequence>
<dbReference type="Proteomes" id="UP001528411">
    <property type="component" value="Unassembled WGS sequence"/>
</dbReference>
<comment type="caution">
    <text evidence="2">The sequence shown here is derived from an EMBL/GenBank/DDBJ whole genome shotgun (WGS) entry which is preliminary data.</text>
</comment>
<evidence type="ECO:0000259" key="1">
    <source>
        <dbReference type="Pfam" id="PF04376"/>
    </source>
</evidence>
<dbReference type="InterPro" id="IPR030700">
    <property type="entry name" value="N-end_Aminoacyl_Trfase"/>
</dbReference>
<name>A0ABT5FBU9_9GAMM</name>
<organism evidence="2 3">
    <name type="scientific">Psychrosphaera algicola</name>
    <dbReference type="NCBI Taxonomy" id="3023714"/>
    <lineage>
        <taxon>Bacteria</taxon>
        <taxon>Pseudomonadati</taxon>
        <taxon>Pseudomonadota</taxon>
        <taxon>Gammaproteobacteria</taxon>
        <taxon>Alteromonadales</taxon>
        <taxon>Pseudoalteromonadaceae</taxon>
        <taxon>Psychrosphaera</taxon>
    </lineage>
</organism>
<gene>
    <name evidence="2" type="ORF">PN838_03595</name>
</gene>
<reference evidence="2 3" key="1">
    <citation type="submission" date="2023-01" db="EMBL/GenBank/DDBJ databases">
        <title>Psychrosphaera sp. nov., isolated from marine algae.</title>
        <authorList>
            <person name="Bayburt H."/>
            <person name="Choi B.J."/>
            <person name="Kim J.M."/>
            <person name="Choi D.G."/>
            <person name="Jeon C.O."/>
        </authorList>
    </citation>
    <scope>NUCLEOTIDE SEQUENCE [LARGE SCALE GENOMIC DNA]</scope>
    <source>
        <strain evidence="2 3">G1-22</strain>
    </source>
</reference>
<keyword evidence="3" id="KW-1185">Reference proteome</keyword>
<feature type="domain" description="N-end aminoacyl transferase N-terminal" evidence="1">
    <location>
        <begin position="6"/>
        <end position="75"/>
    </location>
</feature>
<dbReference type="InterPro" id="IPR007471">
    <property type="entry name" value="N-end_Aminoacyl_Trfase_N"/>
</dbReference>
<dbReference type="EMBL" id="JAQOMS010000002">
    <property type="protein sequence ID" value="MDC2888067.1"/>
    <property type="molecule type" value="Genomic_DNA"/>
</dbReference>
<dbReference type="PANTHER" id="PTHR21367">
    <property type="entry name" value="ARGININE-TRNA-PROTEIN TRANSFERASE 1"/>
    <property type="match status" value="1"/>
</dbReference>
<evidence type="ECO:0000313" key="2">
    <source>
        <dbReference type="EMBL" id="MDC2888067.1"/>
    </source>
</evidence>
<evidence type="ECO:0000313" key="3">
    <source>
        <dbReference type="Proteomes" id="UP001528411"/>
    </source>
</evidence>